<feature type="domain" description="SpoVT-AbrB" evidence="1">
    <location>
        <begin position="8"/>
        <end position="53"/>
    </location>
</feature>
<evidence type="ECO:0000313" key="2">
    <source>
        <dbReference type="EMBL" id="AFM11645.1"/>
    </source>
</evidence>
<dbReference type="STRING" id="869212.Turpa_0996"/>
<proteinExistence type="predicted"/>
<dbReference type="SMART" id="SM00966">
    <property type="entry name" value="SpoVT_AbrB"/>
    <property type="match status" value="1"/>
</dbReference>
<sequence>MGHKTKIRAIGNSQGVTLPKALLDKYQLKEGDEVTTIETEEGILLKSHNPDFEEGMRAFAKFSGQYKNALRELAK</sequence>
<dbReference type="KEGG" id="tpx:Turpa_0996"/>
<reference evidence="2 3" key="1">
    <citation type="submission" date="2012-06" db="EMBL/GenBank/DDBJ databases">
        <title>The complete chromosome of genome of Turneriella parva DSM 21527.</title>
        <authorList>
            <consortium name="US DOE Joint Genome Institute (JGI-PGF)"/>
            <person name="Lucas S."/>
            <person name="Han J."/>
            <person name="Lapidus A."/>
            <person name="Bruce D."/>
            <person name="Goodwin L."/>
            <person name="Pitluck S."/>
            <person name="Peters L."/>
            <person name="Kyrpides N."/>
            <person name="Mavromatis K."/>
            <person name="Ivanova N."/>
            <person name="Mikhailova N."/>
            <person name="Chertkov O."/>
            <person name="Detter J.C."/>
            <person name="Tapia R."/>
            <person name="Han C."/>
            <person name="Land M."/>
            <person name="Hauser L."/>
            <person name="Markowitz V."/>
            <person name="Cheng J.-F."/>
            <person name="Hugenholtz P."/>
            <person name="Woyke T."/>
            <person name="Wu D."/>
            <person name="Gronow S."/>
            <person name="Wellnitz S."/>
            <person name="Brambilla E."/>
            <person name="Klenk H.-P."/>
            <person name="Eisen J.A."/>
        </authorList>
    </citation>
    <scope>NUCLEOTIDE SEQUENCE [LARGE SCALE GENOMIC DNA]</scope>
    <source>
        <strain evidence="3">ATCC BAA-1111 / DSM 21527 / NCTC 11395 / H</strain>
    </source>
</reference>
<accession>I4B2Y8</accession>
<dbReference type="Pfam" id="PF04014">
    <property type="entry name" value="MazE_antitoxin"/>
    <property type="match status" value="1"/>
</dbReference>
<dbReference type="GO" id="GO:0003677">
    <property type="term" value="F:DNA binding"/>
    <property type="evidence" value="ECO:0007669"/>
    <property type="project" value="InterPro"/>
</dbReference>
<dbReference type="EMBL" id="CP002959">
    <property type="protein sequence ID" value="AFM11645.1"/>
    <property type="molecule type" value="Genomic_DNA"/>
</dbReference>
<keyword evidence="3" id="KW-1185">Reference proteome</keyword>
<organism evidence="2 3">
    <name type="scientific">Turneriella parva (strain ATCC BAA-1111 / DSM 21527 / NCTC 11395 / H)</name>
    <name type="common">Leptospira parva</name>
    <dbReference type="NCBI Taxonomy" id="869212"/>
    <lineage>
        <taxon>Bacteria</taxon>
        <taxon>Pseudomonadati</taxon>
        <taxon>Spirochaetota</taxon>
        <taxon>Spirochaetia</taxon>
        <taxon>Leptospirales</taxon>
        <taxon>Leptospiraceae</taxon>
        <taxon>Turneriella</taxon>
    </lineage>
</organism>
<gene>
    <name evidence="2" type="ordered locus">Turpa_0996</name>
</gene>
<dbReference type="SUPFAM" id="SSF89447">
    <property type="entry name" value="AbrB/MazE/MraZ-like"/>
    <property type="match status" value="1"/>
</dbReference>
<dbReference type="OrthoDB" id="5459182at2"/>
<dbReference type="Gene3D" id="2.10.260.10">
    <property type="match status" value="1"/>
</dbReference>
<dbReference type="RefSeq" id="WP_014802163.1">
    <property type="nucleotide sequence ID" value="NC_018020.1"/>
</dbReference>
<dbReference type="HOGENOM" id="CLU_179961_1_0_12"/>
<evidence type="ECO:0000313" key="3">
    <source>
        <dbReference type="Proteomes" id="UP000006048"/>
    </source>
</evidence>
<dbReference type="NCBIfam" id="TIGR02609">
    <property type="entry name" value="doc_partner"/>
    <property type="match status" value="1"/>
</dbReference>
<dbReference type="AlphaFoldDB" id="I4B2Y8"/>
<dbReference type="InterPro" id="IPR007159">
    <property type="entry name" value="SpoVT-AbrB_dom"/>
</dbReference>
<name>I4B2Y8_TURPD</name>
<dbReference type="InterPro" id="IPR037914">
    <property type="entry name" value="SpoVT-AbrB_sf"/>
</dbReference>
<protein>
    <submittedName>
        <fullName evidence="2">Addiction module antidote</fullName>
    </submittedName>
</protein>
<dbReference type="Proteomes" id="UP000006048">
    <property type="component" value="Chromosome"/>
</dbReference>
<dbReference type="InterPro" id="IPR013432">
    <property type="entry name" value="Doc_partner"/>
</dbReference>
<evidence type="ECO:0000259" key="1">
    <source>
        <dbReference type="SMART" id="SM00966"/>
    </source>
</evidence>